<name>A0A810N4U9_9ACTN</name>
<dbReference type="Proteomes" id="UP000680866">
    <property type="component" value="Chromosome"/>
</dbReference>
<keyword evidence="2" id="KW-1185">Reference proteome</keyword>
<organism evidence="1 2">
    <name type="scientific">Polymorphospora rubra</name>
    <dbReference type="NCBI Taxonomy" id="338584"/>
    <lineage>
        <taxon>Bacteria</taxon>
        <taxon>Bacillati</taxon>
        <taxon>Actinomycetota</taxon>
        <taxon>Actinomycetes</taxon>
        <taxon>Micromonosporales</taxon>
        <taxon>Micromonosporaceae</taxon>
        <taxon>Polymorphospora</taxon>
    </lineage>
</organism>
<evidence type="ECO:0000313" key="1">
    <source>
        <dbReference type="EMBL" id="BCJ66505.1"/>
    </source>
</evidence>
<evidence type="ECO:0000313" key="2">
    <source>
        <dbReference type="Proteomes" id="UP000680866"/>
    </source>
</evidence>
<dbReference type="EMBL" id="AP023359">
    <property type="protein sequence ID" value="BCJ66505.1"/>
    <property type="molecule type" value="Genomic_DNA"/>
</dbReference>
<dbReference type="KEGG" id="pry:Prubr_35260"/>
<sequence>MGPEQRRRGDRGPRPADLLYDAAEMTRAVAGLRVRRAEAVPQLGSADAADLVLTAYRPPA</sequence>
<protein>
    <submittedName>
        <fullName evidence="1">Uncharacterized protein</fullName>
    </submittedName>
</protein>
<reference evidence="1" key="1">
    <citation type="submission" date="2020-08" db="EMBL/GenBank/DDBJ databases">
        <title>Whole genome shotgun sequence of Polymorphospora rubra NBRC 101157.</title>
        <authorList>
            <person name="Komaki H."/>
            <person name="Tamura T."/>
        </authorList>
    </citation>
    <scope>NUCLEOTIDE SEQUENCE</scope>
    <source>
        <strain evidence="1">NBRC 101157</strain>
    </source>
</reference>
<proteinExistence type="predicted"/>
<dbReference type="AlphaFoldDB" id="A0A810N4U9"/>
<gene>
    <name evidence="1" type="ORF">Prubr_35260</name>
</gene>
<accession>A0A810N4U9</accession>